<feature type="transmembrane region" description="Helical" evidence="3">
    <location>
        <begin position="215"/>
        <end position="234"/>
    </location>
</feature>
<gene>
    <name evidence="4" type="ORF">APICC_06913</name>
</gene>
<dbReference type="EMBL" id="KZ288347">
    <property type="protein sequence ID" value="PBC27538.1"/>
    <property type="molecule type" value="Genomic_DNA"/>
</dbReference>
<keyword evidence="3" id="KW-1133">Transmembrane helix</keyword>
<dbReference type="InterPro" id="IPR002327">
    <property type="entry name" value="Cyt_c_1A/1B"/>
</dbReference>
<dbReference type="InterPro" id="IPR036259">
    <property type="entry name" value="MFS_trans_sf"/>
</dbReference>
<sequence>MKNISTEHRIFRLDTNELSITILLHRVEDKNMTVTKTNGKAAIETRIFNEDEKEVRNNSALLSMGKEREEEDEDEITLEDLAPDGGWGWIVAIAMILIFITTFGPTSSFGIIFGDFLEETGQAGTAMTLFNSVFMVTFSIAGLMTNTLLKRYSMRPVGVVGAMLFSFPNVCLAFVRNVYEMALINFLQGLGLGLIFTICNTNFNAQNSSSSLLQVMSAAQVIVGLGGIAYPICIEKMMRMYGFRGTALMTGAMSLNSIVGMTMMHPVEWHARRPEDVRAEKRRAKEEWKLRGVIPASDRRYSDFIIAPVKTRCSSLTSLKDESGKQVPLLIETLKTPAKRVASISEIEDRIYNRMKSKSMRELLTQRLSAFSSSSLMNLVTGIGSVGDTRQHHSDGTKVRKIEKGVQVSMEEKKDIGKGSLQEIWEELLDVSLLKNCGFINICMGISFVLSSDFIFSYLLPLMMTNSGYTKSQAALAITVCATAELVSKILLAIFTLLVKVKAKYIFFVAMIGMAFAKIGYLMYNETLVGLFVMITIIGMVRSWLLVPQPLVIIEDVCINKFASAYGIAGAINGIVSIVCGPIVASAGFNYTDAMKNKNIVWNETTLDEYLRLPKDFVPGTRMVFTGIKKADERKDVIAYLATLKLINTASDILVLLYKKAAFKAQLKNILQSYSLYPVVSMEQVIIGLKPSSIRALSHCHAEKENLLNR</sequence>
<comment type="function">
    <text evidence="1">Electron carrier protein. The oxidized form of the cytochrome c heme group can accept an electron from the heme group of the cytochrome c1 subunit of cytochrome reductase. Cytochrome c then transfers this electron to the cytochrome oxidase complex, the final protein carrier in the mitochondrial electron-transport chain.</text>
</comment>
<dbReference type="PRINTS" id="PR00604">
    <property type="entry name" value="CYTCHRMECIAB"/>
</dbReference>
<dbReference type="Gene3D" id="1.10.760.10">
    <property type="entry name" value="Cytochrome c-like domain"/>
    <property type="match status" value="1"/>
</dbReference>
<feature type="transmembrane region" description="Helical" evidence="3">
    <location>
        <begin position="637"/>
        <end position="658"/>
    </location>
</feature>
<dbReference type="AlphaFoldDB" id="A0A2A3E748"/>
<dbReference type="InterPro" id="IPR011701">
    <property type="entry name" value="MFS"/>
</dbReference>
<comment type="similarity">
    <text evidence="2">Belongs to the cytochrome c family.</text>
</comment>
<reference evidence="4 5" key="1">
    <citation type="submission" date="2014-07" db="EMBL/GenBank/DDBJ databases">
        <title>Genomic and transcriptomic analysis on Apis cerana provide comprehensive insights into honey bee biology.</title>
        <authorList>
            <person name="Diao Q."/>
            <person name="Sun L."/>
            <person name="Zheng H."/>
            <person name="Zheng H."/>
            <person name="Xu S."/>
            <person name="Wang S."/>
            <person name="Zeng Z."/>
            <person name="Hu F."/>
            <person name="Su S."/>
            <person name="Wu J."/>
        </authorList>
    </citation>
    <scope>NUCLEOTIDE SEQUENCE [LARGE SCALE GENOMIC DNA]</scope>
    <source>
        <tissue evidence="4">Pupae without intestine</tissue>
    </source>
</reference>
<evidence type="ECO:0000256" key="2">
    <source>
        <dbReference type="ARBA" id="ARBA00006488"/>
    </source>
</evidence>
<keyword evidence="3" id="KW-0812">Transmembrane</keyword>
<feature type="transmembrane region" description="Helical" evidence="3">
    <location>
        <begin position="474"/>
        <end position="498"/>
    </location>
</feature>
<feature type="transmembrane region" description="Helical" evidence="3">
    <location>
        <begin position="125"/>
        <end position="145"/>
    </location>
</feature>
<keyword evidence="3" id="KW-0472">Membrane</keyword>
<name>A0A2A3E748_APICC</name>
<feature type="transmembrane region" description="Helical" evidence="3">
    <location>
        <begin position="530"/>
        <end position="554"/>
    </location>
</feature>
<accession>A0A2A3E748</accession>
<evidence type="ECO:0000256" key="3">
    <source>
        <dbReference type="SAM" id="Phobius"/>
    </source>
</evidence>
<dbReference type="PANTHER" id="PTHR11360">
    <property type="entry name" value="MONOCARBOXYLATE TRANSPORTER"/>
    <property type="match status" value="1"/>
</dbReference>
<evidence type="ECO:0000256" key="1">
    <source>
        <dbReference type="ARBA" id="ARBA00002555"/>
    </source>
</evidence>
<organism evidence="4 5">
    <name type="scientific">Apis cerana cerana</name>
    <name type="common">Oriental honeybee</name>
    <dbReference type="NCBI Taxonomy" id="94128"/>
    <lineage>
        <taxon>Eukaryota</taxon>
        <taxon>Metazoa</taxon>
        <taxon>Ecdysozoa</taxon>
        <taxon>Arthropoda</taxon>
        <taxon>Hexapoda</taxon>
        <taxon>Insecta</taxon>
        <taxon>Pterygota</taxon>
        <taxon>Neoptera</taxon>
        <taxon>Endopterygota</taxon>
        <taxon>Hymenoptera</taxon>
        <taxon>Apocrita</taxon>
        <taxon>Aculeata</taxon>
        <taxon>Apoidea</taxon>
        <taxon>Anthophila</taxon>
        <taxon>Apidae</taxon>
        <taxon>Apis</taxon>
    </lineage>
</organism>
<dbReference type="PANTHER" id="PTHR11360:SF309">
    <property type="entry name" value="MONOCARBOXYLATE TRANSPORTER 7-LIKE PROTEIN"/>
    <property type="match status" value="1"/>
</dbReference>
<evidence type="ECO:0000313" key="4">
    <source>
        <dbReference type="EMBL" id="PBC27538.1"/>
    </source>
</evidence>
<protein>
    <submittedName>
        <fullName evidence="4">Cytochrome c</fullName>
    </submittedName>
</protein>
<dbReference type="Gene3D" id="1.20.1250.20">
    <property type="entry name" value="MFS general substrate transporter like domains"/>
    <property type="match status" value="1"/>
</dbReference>
<evidence type="ECO:0000313" key="5">
    <source>
        <dbReference type="Proteomes" id="UP000242457"/>
    </source>
</evidence>
<dbReference type="GO" id="GO:0020037">
    <property type="term" value="F:heme binding"/>
    <property type="evidence" value="ECO:0007669"/>
    <property type="project" value="InterPro"/>
</dbReference>
<dbReference type="InterPro" id="IPR036909">
    <property type="entry name" value="Cyt_c-like_dom_sf"/>
</dbReference>
<dbReference type="InterPro" id="IPR050327">
    <property type="entry name" value="Proton-linked_MCT"/>
</dbReference>
<dbReference type="Proteomes" id="UP000242457">
    <property type="component" value="Unassembled WGS sequence"/>
</dbReference>
<keyword evidence="5" id="KW-1185">Reference proteome</keyword>
<feature type="transmembrane region" description="Helical" evidence="3">
    <location>
        <begin position="566"/>
        <end position="589"/>
    </location>
</feature>
<feature type="transmembrane region" description="Helical" evidence="3">
    <location>
        <begin position="505"/>
        <end position="524"/>
    </location>
</feature>
<dbReference type="SUPFAM" id="SSF46626">
    <property type="entry name" value="Cytochrome c"/>
    <property type="match status" value="1"/>
</dbReference>
<feature type="transmembrane region" description="Helical" evidence="3">
    <location>
        <begin position="87"/>
        <end position="113"/>
    </location>
</feature>
<dbReference type="Pfam" id="PF07690">
    <property type="entry name" value="MFS_1"/>
    <property type="match status" value="1"/>
</dbReference>
<dbReference type="OrthoDB" id="6499973at2759"/>
<dbReference type="GO" id="GO:0008028">
    <property type="term" value="F:monocarboxylic acid transmembrane transporter activity"/>
    <property type="evidence" value="ECO:0007669"/>
    <property type="project" value="TreeGrafter"/>
</dbReference>
<dbReference type="GO" id="GO:0009055">
    <property type="term" value="F:electron transfer activity"/>
    <property type="evidence" value="ECO:0007669"/>
    <property type="project" value="InterPro"/>
</dbReference>
<feature type="transmembrane region" description="Helical" evidence="3">
    <location>
        <begin position="439"/>
        <end position="462"/>
    </location>
</feature>
<dbReference type="SUPFAM" id="SSF103473">
    <property type="entry name" value="MFS general substrate transporter"/>
    <property type="match status" value="1"/>
</dbReference>
<feature type="transmembrane region" description="Helical" evidence="3">
    <location>
        <begin position="157"/>
        <end position="175"/>
    </location>
</feature>
<proteinExistence type="inferred from homology"/>